<protein>
    <submittedName>
        <fullName evidence="1">Uncharacterized protein</fullName>
    </submittedName>
</protein>
<sequence length="62" mass="6636">MVAWRSWPKCRPPPASGPPQLVVVATILVAVRPRDRARAAPARRSIASTTADTLLYGAVLSI</sequence>
<reference evidence="1" key="1">
    <citation type="submission" date="2014-09" db="EMBL/GenBank/DDBJ databases">
        <authorList>
            <person name="Magalhaes I.L.F."/>
            <person name="Oliveira U."/>
            <person name="Santos F.R."/>
            <person name="Vidigal T.H.D.A."/>
            <person name="Brescovit A.D."/>
            <person name="Santos A.J."/>
        </authorList>
    </citation>
    <scope>NUCLEOTIDE SEQUENCE</scope>
    <source>
        <tissue evidence="1">Shoot tissue taken approximately 20 cm above the soil surface</tissue>
    </source>
</reference>
<dbReference type="EMBL" id="GBRH01179666">
    <property type="protein sequence ID" value="JAE18230.1"/>
    <property type="molecule type" value="Transcribed_RNA"/>
</dbReference>
<evidence type="ECO:0000313" key="1">
    <source>
        <dbReference type="EMBL" id="JAE18230.1"/>
    </source>
</evidence>
<organism evidence="1">
    <name type="scientific">Arundo donax</name>
    <name type="common">Giant reed</name>
    <name type="synonym">Donax arundinaceus</name>
    <dbReference type="NCBI Taxonomy" id="35708"/>
    <lineage>
        <taxon>Eukaryota</taxon>
        <taxon>Viridiplantae</taxon>
        <taxon>Streptophyta</taxon>
        <taxon>Embryophyta</taxon>
        <taxon>Tracheophyta</taxon>
        <taxon>Spermatophyta</taxon>
        <taxon>Magnoliopsida</taxon>
        <taxon>Liliopsida</taxon>
        <taxon>Poales</taxon>
        <taxon>Poaceae</taxon>
        <taxon>PACMAD clade</taxon>
        <taxon>Arundinoideae</taxon>
        <taxon>Arundineae</taxon>
        <taxon>Arundo</taxon>
    </lineage>
</organism>
<reference evidence="1" key="2">
    <citation type="journal article" date="2015" name="Data Brief">
        <title>Shoot transcriptome of the giant reed, Arundo donax.</title>
        <authorList>
            <person name="Barrero R.A."/>
            <person name="Guerrero F.D."/>
            <person name="Moolhuijzen P."/>
            <person name="Goolsby J.A."/>
            <person name="Tidwell J."/>
            <person name="Bellgard S.E."/>
            <person name="Bellgard M.I."/>
        </authorList>
    </citation>
    <scope>NUCLEOTIDE SEQUENCE</scope>
    <source>
        <tissue evidence="1">Shoot tissue taken approximately 20 cm above the soil surface</tissue>
    </source>
</reference>
<proteinExistence type="predicted"/>
<name>A0A0A9FZF4_ARUDO</name>
<dbReference type="AlphaFoldDB" id="A0A0A9FZF4"/>
<accession>A0A0A9FZF4</accession>